<dbReference type="Gene3D" id="3.30.70.141">
    <property type="entry name" value="Nucleoside diphosphate kinase-like domain"/>
    <property type="match status" value="1"/>
</dbReference>
<evidence type="ECO:0000256" key="7">
    <source>
        <dbReference type="RuleBase" id="RU004011"/>
    </source>
</evidence>
<feature type="binding site" evidence="6">
    <location>
        <position position="114"/>
    </location>
    <ligand>
        <name>ATP</name>
        <dbReference type="ChEBI" id="CHEBI:30616"/>
    </ligand>
</feature>
<comment type="cofactor">
    <cofactor evidence="1">
        <name>Mg(2+)</name>
        <dbReference type="ChEBI" id="CHEBI:18420"/>
    </cofactor>
</comment>
<keyword evidence="5 9" id="KW-0418">Kinase</keyword>
<dbReference type="GO" id="GO:0004550">
    <property type="term" value="F:nucleoside diphosphate kinase activity"/>
    <property type="evidence" value="ECO:0007669"/>
    <property type="project" value="UniProtKB-EC"/>
</dbReference>
<dbReference type="PRINTS" id="PR01243">
    <property type="entry name" value="NUCDPKINASE"/>
</dbReference>
<dbReference type="OrthoDB" id="2162449at2759"/>
<dbReference type="AlphaFoldDB" id="A0A976M897"/>
<feature type="binding site" evidence="6">
    <location>
        <position position="59"/>
    </location>
    <ligand>
        <name>ATP</name>
        <dbReference type="ChEBI" id="CHEBI:30616"/>
    </ligand>
</feature>
<feature type="binding site" evidence="6">
    <location>
        <position position="93"/>
    </location>
    <ligand>
        <name>ATP</name>
        <dbReference type="ChEBI" id="CHEBI:30616"/>
    </ligand>
</feature>
<evidence type="ECO:0000256" key="6">
    <source>
        <dbReference type="PROSITE-ProRule" id="PRU00706"/>
    </source>
</evidence>
<dbReference type="CDD" id="cd04413">
    <property type="entry name" value="NDPk_I"/>
    <property type="match status" value="1"/>
</dbReference>
<dbReference type="EC" id="2.7.4.6" evidence="3"/>
<evidence type="ECO:0000313" key="10">
    <source>
        <dbReference type="Proteomes" id="UP000244803"/>
    </source>
</evidence>
<feature type="active site" description="Pros-phosphohistidine intermediate" evidence="6">
    <location>
        <position position="117"/>
    </location>
</feature>
<evidence type="ECO:0000256" key="5">
    <source>
        <dbReference type="ARBA" id="ARBA00022777"/>
    </source>
</evidence>
<dbReference type="SMART" id="SM00562">
    <property type="entry name" value="NDK"/>
    <property type="match status" value="1"/>
</dbReference>
<gene>
    <name evidence="9" type="ORF">MACJ_001323</name>
</gene>
<accession>A0A976M897</accession>
<keyword evidence="4 9" id="KW-0808">Transferase</keyword>
<comment type="similarity">
    <text evidence="2 6 7">Belongs to the NDK family.</text>
</comment>
<dbReference type="PROSITE" id="PS51374">
    <property type="entry name" value="NDPK_LIKE"/>
    <property type="match status" value="1"/>
</dbReference>
<protein>
    <recommendedName>
        <fullName evidence="3">nucleoside-diphosphate kinase</fullName>
        <ecNumber evidence="3">2.7.4.6</ecNumber>
    </recommendedName>
</protein>
<feature type="binding site" evidence="6">
    <location>
        <position position="104"/>
    </location>
    <ligand>
        <name>ATP</name>
        <dbReference type="ChEBI" id="CHEBI:30616"/>
    </ligand>
</feature>
<feature type="binding site" evidence="6">
    <location>
        <position position="11"/>
    </location>
    <ligand>
        <name>ATP</name>
        <dbReference type="ChEBI" id="CHEBI:30616"/>
    </ligand>
</feature>
<evidence type="ECO:0000256" key="4">
    <source>
        <dbReference type="ARBA" id="ARBA00022679"/>
    </source>
</evidence>
<reference evidence="9" key="1">
    <citation type="submission" date="2022-07" db="EMBL/GenBank/DDBJ databases">
        <title>Evaluation of T. orientalis genome assembly methods using nanopore sequencing and analysis of variation between genomes.</title>
        <authorList>
            <person name="Yam J."/>
            <person name="Micallef M.L."/>
            <person name="Liu M."/>
            <person name="Djordjevic S.P."/>
            <person name="Bogema D.R."/>
            <person name="Jenkins C."/>
        </authorList>
    </citation>
    <scope>NUCLEOTIDE SEQUENCE</scope>
    <source>
        <strain evidence="9">Fish Creek</strain>
    </source>
</reference>
<evidence type="ECO:0000256" key="3">
    <source>
        <dbReference type="ARBA" id="ARBA00012966"/>
    </source>
</evidence>
<evidence type="ECO:0000313" key="9">
    <source>
        <dbReference type="EMBL" id="UKJ90390.2"/>
    </source>
</evidence>
<organism evidence="9 10">
    <name type="scientific">Theileria orientalis</name>
    <dbReference type="NCBI Taxonomy" id="68886"/>
    <lineage>
        <taxon>Eukaryota</taxon>
        <taxon>Sar</taxon>
        <taxon>Alveolata</taxon>
        <taxon>Apicomplexa</taxon>
        <taxon>Aconoidasida</taxon>
        <taxon>Piroplasmida</taxon>
        <taxon>Theileriidae</taxon>
        <taxon>Theileria</taxon>
    </lineage>
</organism>
<dbReference type="InterPro" id="IPR036850">
    <property type="entry name" value="NDK-like_dom_sf"/>
</dbReference>
<feature type="domain" description="Nucleoside diphosphate kinase-like" evidence="8">
    <location>
        <begin position="3"/>
        <end position="140"/>
    </location>
</feature>
<dbReference type="InterPro" id="IPR034907">
    <property type="entry name" value="NDK-like_dom"/>
</dbReference>
<dbReference type="EMBL" id="CP056068">
    <property type="protein sequence ID" value="UKJ90390.2"/>
    <property type="molecule type" value="Genomic_DNA"/>
</dbReference>
<proteinExistence type="inferred from homology"/>
<dbReference type="GO" id="GO:0006183">
    <property type="term" value="P:GTP biosynthetic process"/>
    <property type="evidence" value="ECO:0007669"/>
    <property type="project" value="InterPro"/>
</dbReference>
<dbReference type="HAMAP" id="MF_00451">
    <property type="entry name" value="NDP_kinase"/>
    <property type="match status" value="1"/>
</dbReference>
<dbReference type="GO" id="GO:0006228">
    <property type="term" value="P:UTP biosynthetic process"/>
    <property type="evidence" value="ECO:0007669"/>
    <property type="project" value="InterPro"/>
</dbReference>
<dbReference type="FunFam" id="3.30.70.141:FF:000002">
    <property type="entry name" value="Nucleoside diphosphate kinase"/>
    <property type="match status" value="1"/>
</dbReference>
<dbReference type="GO" id="GO:0006241">
    <property type="term" value="P:CTP biosynthetic process"/>
    <property type="evidence" value="ECO:0007669"/>
    <property type="project" value="InterPro"/>
</dbReference>
<evidence type="ECO:0000259" key="8">
    <source>
        <dbReference type="SMART" id="SM00562"/>
    </source>
</evidence>
<dbReference type="InterPro" id="IPR001564">
    <property type="entry name" value="Nucleoside_diP_kinase"/>
</dbReference>
<evidence type="ECO:0000256" key="1">
    <source>
        <dbReference type="ARBA" id="ARBA00001946"/>
    </source>
</evidence>
<dbReference type="NCBIfam" id="NF001908">
    <property type="entry name" value="PRK00668.1"/>
    <property type="match status" value="1"/>
</dbReference>
<dbReference type="SUPFAM" id="SSF54919">
    <property type="entry name" value="Nucleoside diphosphate kinase, NDK"/>
    <property type="match status" value="1"/>
</dbReference>
<feature type="binding site" evidence="6">
    <location>
        <position position="87"/>
    </location>
    <ligand>
        <name>ATP</name>
        <dbReference type="ChEBI" id="CHEBI:30616"/>
    </ligand>
</feature>
<dbReference type="PANTHER" id="PTHR11349">
    <property type="entry name" value="NUCLEOSIDE DIPHOSPHATE KINASE"/>
    <property type="match status" value="1"/>
</dbReference>
<sequence length="150" mass="16640">MTDERTFVMVKPDGVHRNLIGEVVRRFENKGLKLVAAKFKVPSKELVEKHYAAHEGKPFFPELVAFVGQGPVFCTAWEGPNAIKVGRSLLGVTNPVDSAPGTLRGDFGLTLSKNLVHASSSLEDAHDECKLWFEPDEFVHWTPNAAKWVV</sequence>
<evidence type="ECO:0000256" key="2">
    <source>
        <dbReference type="ARBA" id="ARBA00008142"/>
    </source>
</evidence>
<name>A0A976M897_THEOR</name>
<dbReference type="Proteomes" id="UP000244803">
    <property type="component" value="Chromosome 2"/>
</dbReference>
<dbReference type="Pfam" id="PF00334">
    <property type="entry name" value="NDK"/>
    <property type="match status" value="1"/>
</dbReference>